<proteinExistence type="predicted"/>
<reference evidence="2" key="1">
    <citation type="submission" date="2018-05" db="EMBL/GenBank/DDBJ databases">
        <authorList>
            <person name="Lanie J.A."/>
            <person name="Ng W.-L."/>
            <person name="Kazmierczak K.M."/>
            <person name="Andrzejewski T.M."/>
            <person name="Davidsen T.M."/>
            <person name="Wayne K.J."/>
            <person name="Tettelin H."/>
            <person name="Glass J.I."/>
            <person name="Rusch D."/>
            <person name="Podicherti R."/>
            <person name="Tsui H.-C.T."/>
            <person name="Winkler M.E."/>
        </authorList>
    </citation>
    <scope>NUCLEOTIDE SEQUENCE</scope>
</reference>
<evidence type="ECO:0008006" key="3">
    <source>
        <dbReference type="Google" id="ProtNLM"/>
    </source>
</evidence>
<feature type="transmembrane region" description="Helical" evidence="1">
    <location>
        <begin position="28"/>
        <end position="56"/>
    </location>
</feature>
<protein>
    <recommendedName>
        <fullName evidence="3">Glycosyltransferase RgtA/B/C/D-like domain-containing protein</fullName>
    </recommendedName>
</protein>
<dbReference type="EMBL" id="UINC01176165">
    <property type="protein sequence ID" value="SVD83169.1"/>
    <property type="molecule type" value="Genomic_DNA"/>
</dbReference>
<feature type="non-terminal residue" evidence="2">
    <location>
        <position position="263"/>
    </location>
</feature>
<sequence length="263" mass="30222">LYFFLRFHDSRLRNDAHDDPHEKKSWSLYGISFVFFICALLSKTVTCTLPAVLLLICWWKQGRIGKESVLFTLPFLAAGLGFAYQTAWMEQFIAGARGPEWEFSFFDRFLVAGRALWFYIGKLAWPFPVIFTYPRWNIDDTLWWQYLYPFSFLLLILVLWCLKNKIGRGPLAGVLFFAGSLFPALGFFNVYPMRFSFVADHFQYLSCIGIIALFSAGVVRAAGKKISQAAVVLLALFLIFLANLAWSQGPVYKDSFSLWTDTI</sequence>
<accession>A0A382YJK3</accession>
<organism evidence="2">
    <name type="scientific">marine metagenome</name>
    <dbReference type="NCBI Taxonomy" id="408172"/>
    <lineage>
        <taxon>unclassified sequences</taxon>
        <taxon>metagenomes</taxon>
        <taxon>ecological metagenomes</taxon>
    </lineage>
</organism>
<dbReference type="AlphaFoldDB" id="A0A382YJK3"/>
<feature type="non-terminal residue" evidence="2">
    <location>
        <position position="1"/>
    </location>
</feature>
<name>A0A382YJK3_9ZZZZ</name>
<keyword evidence="1" id="KW-0472">Membrane</keyword>
<feature type="transmembrane region" description="Helical" evidence="1">
    <location>
        <begin position="143"/>
        <end position="162"/>
    </location>
</feature>
<feature type="transmembrane region" description="Helical" evidence="1">
    <location>
        <begin position="169"/>
        <end position="190"/>
    </location>
</feature>
<keyword evidence="1" id="KW-1133">Transmembrane helix</keyword>
<evidence type="ECO:0000256" key="1">
    <source>
        <dbReference type="SAM" id="Phobius"/>
    </source>
</evidence>
<evidence type="ECO:0000313" key="2">
    <source>
        <dbReference type="EMBL" id="SVD83169.1"/>
    </source>
</evidence>
<dbReference type="PANTHER" id="PTHR44395:SF1">
    <property type="entry name" value="PROTEIN O-MANNOSYL-TRANSFERASE TMTC3"/>
    <property type="match status" value="1"/>
</dbReference>
<dbReference type="PANTHER" id="PTHR44395">
    <property type="match status" value="1"/>
</dbReference>
<feature type="transmembrane region" description="Helical" evidence="1">
    <location>
        <begin position="68"/>
        <end position="87"/>
    </location>
</feature>
<keyword evidence="1" id="KW-0812">Transmembrane</keyword>
<feature type="transmembrane region" description="Helical" evidence="1">
    <location>
        <begin position="202"/>
        <end position="222"/>
    </location>
</feature>
<feature type="transmembrane region" description="Helical" evidence="1">
    <location>
        <begin position="229"/>
        <end position="246"/>
    </location>
</feature>
<gene>
    <name evidence="2" type="ORF">METZ01_LOCUS436023</name>
</gene>